<gene>
    <name evidence="1" type="ORF">BOVATA_027860</name>
</gene>
<dbReference type="AlphaFoldDB" id="A0A2H6KE73"/>
<sequence length="118" mass="12896">MVVFPLHVAVNFEDLLLEYPPVMPVEIIARVTNLVAQGPELLLGHVDFGFFLPELCEAALQTLEELASIRVPDVLLILFENLLDAIRLILSSFGALGALCLVGHGGRGSTSRPRRHVN</sequence>
<accession>A0A2H6KE73</accession>
<proteinExistence type="predicted"/>
<reference evidence="1 2" key="1">
    <citation type="journal article" date="2017" name="BMC Genomics">
        <title>Whole-genome assembly of Babesia ovata and comparative genomics between closely related pathogens.</title>
        <authorList>
            <person name="Yamagishi J."/>
            <person name="Asada M."/>
            <person name="Hakimi H."/>
            <person name="Tanaka T.Q."/>
            <person name="Sugimoto C."/>
            <person name="Kawazu S."/>
        </authorList>
    </citation>
    <scope>NUCLEOTIDE SEQUENCE [LARGE SCALE GENOMIC DNA]</scope>
    <source>
        <strain evidence="1 2">Miyake</strain>
    </source>
</reference>
<evidence type="ECO:0000313" key="1">
    <source>
        <dbReference type="EMBL" id="GBE61293.1"/>
    </source>
</evidence>
<comment type="caution">
    <text evidence="1">The sequence shown here is derived from an EMBL/GenBank/DDBJ whole genome shotgun (WGS) entry which is preliminary data.</text>
</comment>
<dbReference type="VEuPathDB" id="PiroplasmaDB:BOVATA_027860"/>
<name>A0A2H6KE73_9APIC</name>
<dbReference type="Proteomes" id="UP000236319">
    <property type="component" value="Unassembled WGS sequence"/>
</dbReference>
<keyword evidence="2" id="KW-1185">Reference proteome</keyword>
<dbReference type="EMBL" id="BDSA01000003">
    <property type="protein sequence ID" value="GBE61293.1"/>
    <property type="molecule type" value="Genomic_DNA"/>
</dbReference>
<organism evidence="1 2">
    <name type="scientific">Babesia ovata</name>
    <dbReference type="NCBI Taxonomy" id="189622"/>
    <lineage>
        <taxon>Eukaryota</taxon>
        <taxon>Sar</taxon>
        <taxon>Alveolata</taxon>
        <taxon>Apicomplexa</taxon>
        <taxon>Aconoidasida</taxon>
        <taxon>Piroplasmida</taxon>
        <taxon>Babesiidae</taxon>
        <taxon>Babesia</taxon>
    </lineage>
</organism>
<protein>
    <submittedName>
        <fullName evidence="1">Uncharacterized protein</fullName>
    </submittedName>
</protein>
<dbReference type="RefSeq" id="XP_028867536.1">
    <property type="nucleotide sequence ID" value="XM_029011703.1"/>
</dbReference>
<evidence type="ECO:0000313" key="2">
    <source>
        <dbReference type="Proteomes" id="UP000236319"/>
    </source>
</evidence>
<dbReference type="GeneID" id="39875063"/>